<dbReference type="SUPFAM" id="SSF141571">
    <property type="entry name" value="Pentapeptide repeat-like"/>
    <property type="match status" value="1"/>
</dbReference>
<dbReference type="InterPro" id="IPR001646">
    <property type="entry name" value="5peptide_repeat"/>
</dbReference>
<dbReference type="Proteomes" id="UP000322553">
    <property type="component" value="Chromosome"/>
</dbReference>
<dbReference type="Gene3D" id="2.160.20.80">
    <property type="entry name" value="E3 ubiquitin-protein ligase SopA"/>
    <property type="match status" value="1"/>
</dbReference>
<dbReference type="AlphaFoldDB" id="A0A1S1NR64"/>
<dbReference type="EMBL" id="CP043420">
    <property type="protein sequence ID" value="QEL09821.1"/>
    <property type="molecule type" value="Genomic_DNA"/>
</dbReference>
<dbReference type="PANTHER" id="PTHR42999">
    <property type="entry name" value="ANTIBIOTIC RESISTANCE PROTEIN MCBG"/>
    <property type="match status" value="1"/>
</dbReference>
<reference evidence="1 2" key="1">
    <citation type="submission" date="2019-08" db="EMBL/GenBank/DDBJ databases">
        <title>Complete genome sequence of Kushneria sp. YCWA18, a halophilic phosphate-solubilizing bacterium isolated from Daqiao saltern in China.</title>
        <authorList>
            <person name="Du G.-X."/>
            <person name="Qu L.-Y."/>
        </authorList>
    </citation>
    <scope>NUCLEOTIDE SEQUENCE [LARGE SCALE GENOMIC DNA]</scope>
    <source>
        <strain evidence="1 2">YCWA18</strain>
    </source>
</reference>
<dbReference type="KEGG" id="kuy:FY550_00865"/>
<proteinExistence type="predicted"/>
<evidence type="ECO:0000313" key="2">
    <source>
        <dbReference type="Proteomes" id="UP000322553"/>
    </source>
</evidence>
<keyword evidence="2" id="KW-1185">Reference proteome</keyword>
<organism evidence="1 2">
    <name type="scientific">Kushneria phosphatilytica</name>
    <dbReference type="NCBI Taxonomy" id="657387"/>
    <lineage>
        <taxon>Bacteria</taxon>
        <taxon>Pseudomonadati</taxon>
        <taxon>Pseudomonadota</taxon>
        <taxon>Gammaproteobacteria</taxon>
        <taxon>Oceanospirillales</taxon>
        <taxon>Halomonadaceae</taxon>
        <taxon>Kushneria</taxon>
    </lineage>
</organism>
<dbReference type="RefSeq" id="WP_070980691.1">
    <property type="nucleotide sequence ID" value="NZ_CP043420.1"/>
</dbReference>
<protein>
    <submittedName>
        <fullName evidence="1">Pentapeptide repeat-containing protein</fullName>
    </submittedName>
</protein>
<dbReference type="InterPro" id="IPR052949">
    <property type="entry name" value="PA_immunity-related"/>
</dbReference>
<dbReference type="Pfam" id="PF13599">
    <property type="entry name" value="Pentapeptide_4"/>
    <property type="match status" value="2"/>
</dbReference>
<name>A0A1S1NR64_9GAMM</name>
<gene>
    <name evidence="1" type="ORF">FY550_00865</name>
</gene>
<accession>A0A1S1NR64</accession>
<dbReference type="PANTHER" id="PTHR42999:SF1">
    <property type="entry name" value="PENTAPEPTIDE REPEAT-CONTAINING PROTEIN"/>
    <property type="match status" value="1"/>
</dbReference>
<sequence length="197" mass="22437">MMASNRDYDDIAFEGEKVDDQTLEASRFDNCSFKNCDFSHATFRNCRFTDCSFDNSNLSVTQFPCTLLQGVAFNLCKMMGIDWPRMRCPSIQIPGVLSFEECVLDDSSFFGLYLAETTMISCRIHRVDFSEANCEQIDFSGSDLEDTIFNRTRLRGANFIDATHYSINILENDIKNARFSLPEAVALLDGLDIELHH</sequence>
<evidence type="ECO:0000313" key="1">
    <source>
        <dbReference type="EMBL" id="QEL09821.1"/>
    </source>
</evidence>
<dbReference type="OrthoDB" id="5290767at2"/>
<dbReference type="STRING" id="657387.BH688_13895"/>